<feature type="compositionally biased region" description="Polar residues" evidence="1">
    <location>
        <begin position="63"/>
        <end position="76"/>
    </location>
</feature>
<evidence type="ECO:0000313" key="3">
    <source>
        <dbReference type="Proteomes" id="UP000024635"/>
    </source>
</evidence>
<comment type="caution">
    <text evidence="2">The sequence shown here is derived from an EMBL/GenBank/DDBJ whole genome shotgun (WGS) entry which is preliminary data.</text>
</comment>
<proteinExistence type="predicted"/>
<reference evidence="3" key="1">
    <citation type="journal article" date="2015" name="Nat. Genet.">
        <title>The genome and transcriptome of the zoonotic hookworm Ancylostoma ceylanicum identify infection-specific gene families.</title>
        <authorList>
            <person name="Schwarz E.M."/>
            <person name="Hu Y."/>
            <person name="Antoshechkin I."/>
            <person name="Miller M.M."/>
            <person name="Sternberg P.W."/>
            <person name="Aroian R.V."/>
        </authorList>
    </citation>
    <scope>NUCLEOTIDE SEQUENCE</scope>
    <source>
        <strain evidence="3">HY135</strain>
    </source>
</reference>
<protein>
    <submittedName>
        <fullName evidence="2">Uncharacterized protein</fullName>
    </submittedName>
</protein>
<name>A0A016U3Y4_9BILA</name>
<dbReference type="EMBL" id="JARK01001395">
    <property type="protein sequence ID" value="EYC09676.1"/>
    <property type="molecule type" value="Genomic_DNA"/>
</dbReference>
<gene>
    <name evidence="2" type="primary">Acey_s0059.g2992</name>
    <name evidence="2" type="ORF">Y032_0059g2992</name>
</gene>
<organism evidence="2 3">
    <name type="scientific">Ancylostoma ceylanicum</name>
    <dbReference type="NCBI Taxonomy" id="53326"/>
    <lineage>
        <taxon>Eukaryota</taxon>
        <taxon>Metazoa</taxon>
        <taxon>Ecdysozoa</taxon>
        <taxon>Nematoda</taxon>
        <taxon>Chromadorea</taxon>
        <taxon>Rhabditida</taxon>
        <taxon>Rhabditina</taxon>
        <taxon>Rhabditomorpha</taxon>
        <taxon>Strongyloidea</taxon>
        <taxon>Ancylostomatidae</taxon>
        <taxon>Ancylostomatinae</taxon>
        <taxon>Ancylostoma</taxon>
    </lineage>
</organism>
<accession>A0A016U3Y4</accession>
<dbReference type="AlphaFoldDB" id="A0A016U3Y4"/>
<evidence type="ECO:0000256" key="1">
    <source>
        <dbReference type="SAM" id="MobiDB-lite"/>
    </source>
</evidence>
<evidence type="ECO:0000313" key="2">
    <source>
        <dbReference type="EMBL" id="EYC09676.1"/>
    </source>
</evidence>
<feature type="region of interest" description="Disordered" evidence="1">
    <location>
        <begin position="57"/>
        <end position="76"/>
    </location>
</feature>
<sequence>MIQHHLFNQIDNSSLISTLTNVQRAVVEEEDDKEGVSSARYLDGTRMDADVAGILPAPVQPGHTENTVQPGHSANG</sequence>
<keyword evidence="3" id="KW-1185">Reference proteome</keyword>
<dbReference type="Proteomes" id="UP000024635">
    <property type="component" value="Unassembled WGS sequence"/>
</dbReference>